<evidence type="ECO:0000259" key="3">
    <source>
        <dbReference type="Pfam" id="PF07626"/>
    </source>
</evidence>
<dbReference type="Pfam" id="PF07637">
    <property type="entry name" value="PSD5"/>
    <property type="match status" value="1"/>
</dbReference>
<dbReference type="EMBL" id="CP036289">
    <property type="protein sequence ID" value="QDU76780.1"/>
    <property type="molecule type" value="Genomic_DNA"/>
</dbReference>
<dbReference type="Pfam" id="PF07627">
    <property type="entry name" value="PSCyt3"/>
    <property type="match status" value="1"/>
</dbReference>
<keyword evidence="9" id="KW-1185">Reference proteome</keyword>
<dbReference type="Pfam" id="PF07631">
    <property type="entry name" value="PSD4"/>
    <property type="match status" value="1"/>
</dbReference>
<dbReference type="InterPro" id="IPR013036">
    <property type="entry name" value="DUF1587"/>
</dbReference>
<evidence type="ECO:0000259" key="7">
    <source>
        <dbReference type="Pfam" id="PF07637"/>
    </source>
</evidence>
<dbReference type="InterPro" id="IPR013043">
    <property type="entry name" value="DUF1595"/>
</dbReference>
<protein>
    <recommendedName>
        <fullName evidence="10">Planctomycete cytochrome C</fullName>
    </recommendedName>
</protein>
<dbReference type="InterPro" id="IPR013039">
    <property type="entry name" value="DUF1588"/>
</dbReference>
<proteinExistence type="predicted"/>
<feature type="domain" description="DUF1587" evidence="3">
    <location>
        <begin position="168"/>
        <end position="231"/>
    </location>
</feature>
<evidence type="ECO:0000259" key="2">
    <source>
        <dbReference type="Pfam" id="PF07624"/>
    </source>
</evidence>
<reference evidence="9" key="1">
    <citation type="submission" date="2019-02" db="EMBL/GenBank/DDBJ databases">
        <title>Deep-cultivation of Planctomycetes and their phenomic and genomic characterization uncovers novel biology.</title>
        <authorList>
            <person name="Wiegand S."/>
            <person name="Jogler M."/>
            <person name="Boedeker C."/>
            <person name="Pinto D."/>
            <person name="Vollmers J."/>
            <person name="Rivas-Marin E."/>
            <person name="Kohn T."/>
            <person name="Peeters S.H."/>
            <person name="Heuer A."/>
            <person name="Rast P."/>
            <person name="Oberbeckmann S."/>
            <person name="Bunk B."/>
            <person name="Jeske O."/>
            <person name="Meyerdierks A."/>
            <person name="Storesund J.E."/>
            <person name="Kallscheuer N."/>
            <person name="Luecker S."/>
            <person name="Lage O.M."/>
            <person name="Pohl T."/>
            <person name="Merkel B.J."/>
            <person name="Hornburger P."/>
            <person name="Mueller R.-W."/>
            <person name="Bruemmer F."/>
            <person name="Labrenz M."/>
            <person name="Spormann A.M."/>
            <person name="Op den Camp H."/>
            <person name="Overmann J."/>
            <person name="Amann R."/>
            <person name="Jetten M.S.M."/>
            <person name="Mascher T."/>
            <person name="Medema M.H."/>
            <person name="Devos D.P."/>
            <person name="Kaster A.-K."/>
            <person name="Ovreas L."/>
            <person name="Rohde M."/>
            <person name="Galperin M.Y."/>
            <person name="Jogler C."/>
        </authorList>
    </citation>
    <scope>NUCLEOTIDE SEQUENCE [LARGE SCALE GENOMIC DNA]</scope>
    <source>
        <strain evidence="9">Pan97</strain>
    </source>
</reference>
<accession>A0A518CC37</accession>
<feature type="domain" description="DUF1592" evidence="5">
    <location>
        <begin position="570"/>
        <end position="692"/>
    </location>
</feature>
<feature type="domain" description="DUF1595" evidence="7">
    <location>
        <begin position="492"/>
        <end position="551"/>
    </location>
</feature>
<name>A0A518CC37_9BACT</name>
<feature type="domain" description="DUF1585" evidence="2">
    <location>
        <begin position="823"/>
        <end position="897"/>
    </location>
</feature>
<dbReference type="AlphaFoldDB" id="A0A518CC37"/>
<dbReference type="GO" id="GO:0009055">
    <property type="term" value="F:electron transfer activity"/>
    <property type="evidence" value="ECO:0007669"/>
    <property type="project" value="InterPro"/>
</dbReference>
<evidence type="ECO:0008006" key="10">
    <source>
        <dbReference type="Google" id="ProtNLM"/>
    </source>
</evidence>
<feature type="signal peptide" evidence="1">
    <location>
        <begin position="1"/>
        <end position="30"/>
    </location>
</feature>
<dbReference type="Gene3D" id="1.10.760.10">
    <property type="entry name" value="Cytochrome c-like domain"/>
    <property type="match status" value="1"/>
</dbReference>
<feature type="domain" description="DUF1588" evidence="4">
    <location>
        <begin position="712"/>
        <end position="808"/>
    </location>
</feature>
<dbReference type="RefSeq" id="WP_144975164.1">
    <property type="nucleotide sequence ID" value="NZ_CP036289.1"/>
</dbReference>
<dbReference type="Pfam" id="PF07624">
    <property type="entry name" value="PSD2"/>
    <property type="match status" value="1"/>
</dbReference>
<organism evidence="8 9">
    <name type="scientific">Bremerella volcania</name>
    <dbReference type="NCBI Taxonomy" id="2527984"/>
    <lineage>
        <taxon>Bacteria</taxon>
        <taxon>Pseudomonadati</taxon>
        <taxon>Planctomycetota</taxon>
        <taxon>Planctomycetia</taxon>
        <taxon>Pirellulales</taxon>
        <taxon>Pirellulaceae</taxon>
        <taxon>Bremerella</taxon>
    </lineage>
</organism>
<keyword evidence="1" id="KW-0732">Signal</keyword>
<sequence length="900" mass="101126" precursor="true">MSKTSNRTYSLRFALCATALLVALASTLRAEPPSLAELKRTGLERSRFHAAVAEAKSLTSDGQPPQADLETFKSTIKPLLSQYCYDCHGPDTMEGNVQVSALDPDLLRGGDTDWWTEVFAAVTKGEMPPPDQYEMGDAERRQIVDWLSRELEAASALRRQSGTHSAFRRLTRYEYNYALQDLLGLPWDFAKDLPPEPHSEEGFENSSELLHLSVSQFETYHRLAREALDRASFIGDRPPTLYWGVAMEDAASREWKQQDDKINKAKKDHADNPEKLAAELAKLENNFHQPHSTAYYKQLSTGRTAKAEWSYHGAKYAFAPTDAKPEFPASHDCVAILPANRRQNLIVELGNRLPDEGTMRVTVRASRVNSDSPGYPSLQLLFGWQASNEGRALLRVSDEDVPVTASADDPQLIQWDVPLGEIYPRNSVRKTSSMGAIPSPSEYIRIANSAASSGDVQIDYVLVEAPVYQQWPPASHTNLFFASKHSGDELAYAREILQRFMSRAWRRIPTDAEVDRKLALFKMMRAECDHFEEAVLEVLATILSSPQFLYVAQSPPAERANETTATTSAIDNYRLASRLSLFLWCSLPDDELLKLAESGKLSGNTVLAAQVERMLKDPRSDRLSEHFVHQWLNLELLGFVNLKQIDPLLKEAMQHEPVALFDEILDQNASVLDFLHCDYTMVNQRLAQHYGLSGVYGNHFRRVPLEGDFRQGGLLTQPGVLAMNSDYPDSHPLKRAIWLLECLLADPPPPPPPAVPQIDLADPEIAKMTLKERIENHRNHAACKSCHVKIDPWGIAFENYDALGKWRNDIRGKPVDASSQLFNGETLSGMDGLKRFLLENRQDQFMQAMTSKLATFALGRPLRFEDRAEVDAITAQVRLEGDGLRTMIHTIVQSDLFKSQ</sequence>
<dbReference type="KEGG" id="bvo:Pan97_38370"/>
<dbReference type="SUPFAM" id="SSF46626">
    <property type="entry name" value="Cytochrome c"/>
    <property type="match status" value="1"/>
</dbReference>
<evidence type="ECO:0000313" key="9">
    <source>
        <dbReference type="Proteomes" id="UP000318626"/>
    </source>
</evidence>
<evidence type="ECO:0000313" key="8">
    <source>
        <dbReference type="EMBL" id="QDU76780.1"/>
    </source>
</evidence>
<dbReference type="Proteomes" id="UP000318626">
    <property type="component" value="Chromosome"/>
</dbReference>
<dbReference type="InterPro" id="IPR011429">
    <property type="entry name" value="Cyt_c_Planctomycete-type"/>
</dbReference>
<dbReference type="InterPro" id="IPR011478">
    <property type="entry name" value="DUF1585"/>
</dbReference>
<dbReference type="Pfam" id="PF07626">
    <property type="entry name" value="PSD3"/>
    <property type="match status" value="1"/>
</dbReference>
<evidence type="ECO:0000259" key="5">
    <source>
        <dbReference type="Pfam" id="PF07631"/>
    </source>
</evidence>
<gene>
    <name evidence="8" type="ORF">Pan97_38370</name>
</gene>
<feature type="chain" id="PRO_5021956435" description="Planctomycete cytochrome C" evidence="1">
    <location>
        <begin position="31"/>
        <end position="900"/>
    </location>
</feature>
<dbReference type="InterPro" id="IPR013042">
    <property type="entry name" value="DUF1592"/>
</dbReference>
<feature type="domain" description="Cytochrome C Planctomycete-type" evidence="6">
    <location>
        <begin position="84"/>
        <end position="131"/>
    </location>
</feature>
<evidence type="ECO:0000259" key="6">
    <source>
        <dbReference type="Pfam" id="PF07635"/>
    </source>
</evidence>
<evidence type="ECO:0000259" key="4">
    <source>
        <dbReference type="Pfam" id="PF07627"/>
    </source>
</evidence>
<dbReference type="OrthoDB" id="175242at2"/>
<dbReference type="GO" id="GO:0020037">
    <property type="term" value="F:heme binding"/>
    <property type="evidence" value="ECO:0007669"/>
    <property type="project" value="InterPro"/>
</dbReference>
<dbReference type="Pfam" id="PF07635">
    <property type="entry name" value="PSCyt1"/>
    <property type="match status" value="1"/>
</dbReference>
<evidence type="ECO:0000256" key="1">
    <source>
        <dbReference type="SAM" id="SignalP"/>
    </source>
</evidence>
<dbReference type="InterPro" id="IPR036909">
    <property type="entry name" value="Cyt_c-like_dom_sf"/>
</dbReference>